<feature type="region of interest" description="Disordered" evidence="1">
    <location>
        <begin position="51"/>
        <end position="73"/>
    </location>
</feature>
<protein>
    <submittedName>
        <fullName evidence="2">Uncharacterized protein</fullName>
    </submittedName>
</protein>
<evidence type="ECO:0000313" key="2">
    <source>
        <dbReference type="EMBL" id="CAL1399148.1"/>
    </source>
</evidence>
<dbReference type="EMBL" id="OZ034820">
    <property type="protein sequence ID" value="CAL1399148.1"/>
    <property type="molecule type" value="Genomic_DNA"/>
</dbReference>
<proteinExistence type="predicted"/>
<sequence>MSADASSNALASQLLKSPWNKESDRASLLNLLVAGGRHSSTALAIMFQKKRQDNKGTRLHCRHRSNQQPKISI</sequence>
<accession>A0AAV2FN55</accession>
<organism evidence="2 3">
    <name type="scientific">Linum trigynum</name>
    <dbReference type="NCBI Taxonomy" id="586398"/>
    <lineage>
        <taxon>Eukaryota</taxon>
        <taxon>Viridiplantae</taxon>
        <taxon>Streptophyta</taxon>
        <taxon>Embryophyta</taxon>
        <taxon>Tracheophyta</taxon>
        <taxon>Spermatophyta</taxon>
        <taxon>Magnoliopsida</taxon>
        <taxon>eudicotyledons</taxon>
        <taxon>Gunneridae</taxon>
        <taxon>Pentapetalae</taxon>
        <taxon>rosids</taxon>
        <taxon>fabids</taxon>
        <taxon>Malpighiales</taxon>
        <taxon>Linaceae</taxon>
        <taxon>Linum</taxon>
    </lineage>
</organism>
<name>A0AAV2FN55_9ROSI</name>
<evidence type="ECO:0000313" key="3">
    <source>
        <dbReference type="Proteomes" id="UP001497516"/>
    </source>
</evidence>
<keyword evidence="3" id="KW-1185">Reference proteome</keyword>
<gene>
    <name evidence="2" type="ORF">LTRI10_LOCUS39341</name>
</gene>
<evidence type="ECO:0000256" key="1">
    <source>
        <dbReference type="SAM" id="MobiDB-lite"/>
    </source>
</evidence>
<reference evidence="2 3" key="1">
    <citation type="submission" date="2024-04" db="EMBL/GenBank/DDBJ databases">
        <authorList>
            <person name="Fracassetti M."/>
        </authorList>
    </citation>
    <scope>NUCLEOTIDE SEQUENCE [LARGE SCALE GENOMIC DNA]</scope>
</reference>
<dbReference type="Proteomes" id="UP001497516">
    <property type="component" value="Chromosome 7"/>
</dbReference>
<dbReference type="AlphaFoldDB" id="A0AAV2FN55"/>